<dbReference type="Gene3D" id="3.30.70.100">
    <property type="match status" value="1"/>
</dbReference>
<dbReference type="SUPFAM" id="SSF54909">
    <property type="entry name" value="Dimeric alpha+beta barrel"/>
    <property type="match status" value="1"/>
</dbReference>
<dbReference type="AlphaFoldDB" id="M2YT51"/>
<dbReference type="InterPro" id="IPR013097">
    <property type="entry name" value="Dabb"/>
</dbReference>
<dbReference type="EMBL" id="AOEX01000101">
    <property type="protein sequence ID" value="EME51524.1"/>
    <property type="molecule type" value="Genomic_DNA"/>
</dbReference>
<dbReference type="Proteomes" id="UP000011731">
    <property type="component" value="Unassembled WGS sequence"/>
</dbReference>
<dbReference type="PROSITE" id="PS51502">
    <property type="entry name" value="S_R_A_B_BARREL"/>
    <property type="match status" value="1"/>
</dbReference>
<evidence type="ECO:0000313" key="2">
    <source>
        <dbReference type="EMBL" id="EME51524.1"/>
    </source>
</evidence>
<dbReference type="Pfam" id="PF07876">
    <property type="entry name" value="Dabb"/>
    <property type="match status" value="1"/>
</dbReference>
<name>M2YT51_9NOCA</name>
<dbReference type="InterPro" id="IPR011008">
    <property type="entry name" value="Dimeric_a/b-barrel"/>
</dbReference>
<feature type="domain" description="Stress-response A/B barrel" evidence="1">
    <location>
        <begin position="2"/>
        <end position="94"/>
    </location>
</feature>
<reference evidence="2 3" key="1">
    <citation type="journal article" date="2013" name="Genome Announc.">
        <title>Draft Genome Sequence of Rhodococcus ruber Strain BKS 20-38.</title>
        <authorList>
            <person name="Bala M."/>
            <person name="Kumar S."/>
            <person name="Raghava G.P."/>
            <person name="Mayilraj S."/>
        </authorList>
    </citation>
    <scope>NUCLEOTIDE SEQUENCE [LARGE SCALE GENOMIC DNA]</scope>
    <source>
        <strain evidence="2 3">BKS 20-38</strain>
    </source>
</reference>
<organism evidence="2 3">
    <name type="scientific">Rhodococcus ruber BKS 20-38</name>
    <dbReference type="NCBI Taxonomy" id="1278076"/>
    <lineage>
        <taxon>Bacteria</taxon>
        <taxon>Bacillati</taxon>
        <taxon>Actinomycetota</taxon>
        <taxon>Actinomycetes</taxon>
        <taxon>Mycobacteriales</taxon>
        <taxon>Nocardiaceae</taxon>
        <taxon>Rhodococcus</taxon>
    </lineage>
</organism>
<comment type="caution">
    <text evidence="2">The sequence shown here is derived from an EMBL/GenBank/DDBJ whole genome shotgun (WGS) entry which is preliminary data.</text>
</comment>
<gene>
    <name evidence="2" type="ORF">G352_25512</name>
</gene>
<protein>
    <submittedName>
        <fullName evidence="2">Stress responsive alpha-beta barrel domain-containing protein</fullName>
    </submittedName>
</protein>
<proteinExistence type="predicted"/>
<accession>M2YT51</accession>
<dbReference type="SMART" id="SM00886">
    <property type="entry name" value="Dabb"/>
    <property type="match status" value="1"/>
</dbReference>
<sequence>MIRNIVLGFVRDGVGPTQVEEALAEVRRLRIDGISMTIRADSDLGLREGNASFALIVDLPDTEAYHRYDQDPMHARIRSEVLGPLCSRIERVQVPMPHTSGPTE</sequence>
<dbReference type="PATRIC" id="fig|1278076.4.peg.5230"/>
<dbReference type="RefSeq" id="WP_003939160.1">
    <property type="nucleotide sequence ID" value="NZ_AOEX01000101.1"/>
</dbReference>
<keyword evidence="3" id="KW-1185">Reference proteome</keyword>
<evidence type="ECO:0000313" key="3">
    <source>
        <dbReference type="Proteomes" id="UP000011731"/>
    </source>
</evidence>
<evidence type="ECO:0000259" key="1">
    <source>
        <dbReference type="PROSITE" id="PS51502"/>
    </source>
</evidence>